<dbReference type="GeneID" id="25031298"/>
<dbReference type="InterPro" id="IPR050114">
    <property type="entry name" value="UPF0173_UPF0282_UlaG_hydrolase"/>
</dbReference>
<name>S9RLJ0_SCHOY</name>
<gene>
    <name evidence="4" type="ORF">SOCG_02321</name>
    <name evidence="3" type="ORF">SOCG_06528</name>
</gene>
<dbReference type="OrthoDB" id="332863at2759"/>
<dbReference type="PANTHER" id="PTHR43546:SF9">
    <property type="entry name" value="L-ASCORBATE-6-PHOSPHATE LACTONASE ULAG-RELATED"/>
    <property type="match status" value="1"/>
</dbReference>
<keyword evidence="1" id="KW-0378">Hydrolase</keyword>
<proteinExistence type="predicted"/>
<reference evidence="4" key="2">
    <citation type="submission" date="2012-08" db="EMBL/GenBank/DDBJ databases">
        <authorList>
            <consortium name="The Broad Institute Genome Sequencing Platform"/>
            <person name="Nusbaum C."/>
            <person name="Russ C."/>
            <person name="Rhind N."/>
            <person name="Niki H."/>
            <person name="Allshire R."/>
            <person name="Walker B."/>
            <person name="Young S.K."/>
            <person name="Zeng Q."/>
            <person name="Gargeya S."/>
            <person name="Fitzgerald M."/>
            <person name="Haas B."/>
            <person name="Abouelleil A."/>
            <person name="Alvarado L."/>
            <person name="Arachchi H.M."/>
            <person name="Berlin A.M."/>
            <person name="Chapman S.B."/>
            <person name="Goldberg J."/>
            <person name="Griggs A."/>
            <person name="Gujja S."/>
            <person name="Hansen M."/>
            <person name="Howarth C."/>
            <person name="Imamovic A."/>
            <person name="Larimer J."/>
            <person name="McCowen C."/>
            <person name="Montmayeur A."/>
            <person name="Murphy C."/>
            <person name="Neiman D."/>
            <person name="Pearson M."/>
            <person name="Priest M."/>
            <person name="Roberts A."/>
            <person name="Saif S."/>
            <person name="Shea T."/>
            <person name="Sisk P."/>
            <person name="Sykes S."/>
            <person name="Wortman J."/>
            <person name="Birren B."/>
        </authorList>
    </citation>
    <scope>NUCLEOTIDE SEQUENCE</scope>
    <source>
        <strain evidence="4">YFS286</strain>
    </source>
</reference>
<evidence type="ECO:0000313" key="3">
    <source>
        <dbReference type="EMBL" id="EPX71711.1"/>
    </source>
</evidence>
<dbReference type="InterPro" id="IPR036866">
    <property type="entry name" value="RibonucZ/Hydroxyglut_hydro"/>
</dbReference>
<dbReference type="EMBL" id="KE503206">
    <property type="protein sequence ID" value="EPX74839.1"/>
    <property type="molecule type" value="Genomic_DNA"/>
</dbReference>
<keyword evidence="5" id="KW-1185">Reference proteome</keyword>
<dbReference type="VEuPathDB" id="FungiDB:SOCG_06528"/>
<reference evidence="4 5" key="1">
    <citation type="journal article" date="2011" name="Science">
        <title>Comparative functional genomics of the fission yeasts.</title>
        <authorList>
            <person name="Rhind N."/>
            <person name="Chen Z."/>
            <person name="Yassour M."/>
            <person name="Thompson D.A."/>
            <person name="Haas B.J."/>
            <person name="Habib N."/>
            <person name="Wapinski I."/>
            <person name="Roy S."/>
            <person name="Lin M.F."/>
            <person name="Heiman D.I."/>
            <person name="Young S.K."/>
            <person name="Furuya K."/>
            <person name="Guo Y."/>
            <person name="Pidoux A."/>
            <person name="Chen H.M."/>
            <person name="Robbertse B."/>
            <person name="Goldberg J.M."/>
            <person name="Aoki K."/>
            <person name="Bayne E.H."/>
            <person name="Berlin A.M."/>
            <person name="Desjardins C.A."/>
            <person name="Dobbs E."/>
            <person name="Dukaj L."/>
            <person name="Fan L."/>
            <person name="FitzGerald M.G."/>
            <person name="French C."/>
            <person name="Gujja S."/>
            <person name="Hansen K."/>
            <person name="Keifenheim D."/>
            <person name="Levin J.Z."/>
            <person name="Mosher R.A."/>
            <person name="Mueller C.A."/>
            <person name="Pfiffner J."/>
            <person name="Priest M."/>
            <person name="Russ C."/>
            <person name="Smialowska A."/>
            <person name="Swoboda P."/>
            <person name="Sykes S.M."/>
            <person name="Vaughn M."/>
            <person name="Vengrova S."/>
            <person name="Yoder R."/>
            <person name="Zeng Q."/>
            <person name="Allshire R."/>
            <person name="Baulcombe D."/>
            <person name="Birren B.W."/>
            <person name="Brown W."/>
            <person name="Ekwall K."/>
            <person name="Kellis M."/>
            <person name="Leatherwood J."/>
            <person name="Levin H."/>
            <person name="Margalit H."/>
            <person name="Martienssen R."/>
            <person name="Nieduszynski C.A."/>
            <person name="Spatafora J.W."/>
            <person name="Friedman N."/>
            <person name="Dalgaard J.Z."/>
            <person name="Baumann P."/>
            <person name="Niki H."/>
            <person name="Regev A."/>
            <person name="Nusbaum C."/>
        </authorList>
    </citation>
    <scope>NUCLEOTIDE SEQUENCE [LARGE SCALE GENOMIC DNA]</scope>
    <source>
        <strain evidence="5">yFS286</strain>
        <strain evidence="4">YFS286</strain>
    </source>
</reference>
<dbReference type="Gene3D" id="3.60.15.10">
    <property type="entry name" value="Ribonuclease Z/Hydroxyacylglutathione hydrolase-like"/>
    <property type="match status" value="1"/>
</dbReference>
<sequence>MPCTDFCSKVSITHLTTATAILSIDNVNFITDPVFSSAGTKMKYESKVLKDGSVVLQNSFGPALGLESLPPIDAVLLSHEDHADNLDDLGRRLLDGRKVITTMDGAKNLQPRPGVRGIRPWETIPLEVGGKTFQITGVPTRHVPGEECTGFILECDTFGTNSKGLSNVIYFSGDTVYIDEMNEIRKKYHVCVAILNLGKAIMPSHDGPLQITMDGKQAGRLVKNLDVGLMVPIHFEGWGHFTQCKEELNRNFEEEGISNRVCWVTPGKPTTLVSGSDNGHF</sequence>
<evidence type="ECO:0000256" key="1">
    <source>
        <dbReference type="ARBA" id="ARBA00022801"/>
    </source>
</evidence>
<dbReference type="AlphaFoldDB" id="S9RLJ0"/>
<dbReference type="RefSeq" id="XP_013016268.1">
    <property type="nucleotide sequence ID" value="XM_013160814.1"/>
</dbReference>
<dbReference type="RefSeq" id="XP_013020853.1">
    <property type="nucleotide sequence ID" value="XM_013165399.1"/>
</dbReference>
<evidence type="ECO:0000259" key="2">
    <source>
        <dbReference type="Pfam" id="PF12706"/>
    </source>
</evidence>
<dbReference type="GO" id="GO:0016787">
    <property type="term" value="F:hydrolase activity"/>
    <property type="evidence" value="ECO:0007669"/>
    <property type="project" value="UniProtKB-KW"/>
</dbReference>
<dbReference type="Pfam" id="PF12706">
    <property type="entry name" value="Lactamase_B_2"/>
    <property type="match status" value="1"/>
</dbReference>
<dbReference type="SUPFAM" id="SSF56281">
    <property type="entry name" value="Metallo-hydrolase/oxidoreductase"/>
    <property type="match status" value="1"/>
</dbReference>
<evidence type="ECO:0000313" key="4">
    <source>
        <dbReference type="EMBL" id="EPX74839.1"/>
    </source>
</evidence>
<feature type="domain" description="Metallo-beta-lactamase" evidence="2">
    <location>
        <begin position="28"/>
        <end position="235"/>
    </location>
</feature>
<dbReference type="EMBL" id="KE503208">
    <property type="protein sequence ID" value="EPX71711.1"/>
    <property type="molecule type" value="Genomic_DNA"/>
</dbReference>
<evidence type="ECO:0000313" key="5">
    <source>
        <dbReference type="Proteomes" id="UP000016088"/>
    </source>
</evidence>
<accession>S9RLJ0</accession>
<dbReference type="HOGENOM" id="CLU_051050_1_0_1"/>
<protein>
    <recommendedName>
        <fullName evidence="2">Metallo-beta-lactamase domain-containing protein</fullName>
    </recommendedName>
</protein>
<dbReference type="eggNOG" id="ENOG502QU66">
    <property type="taxonomic scope" value="Eukaryota"/>
</dbReference>
<organism evidence="4 5">
    <name type="scientific">Schizosaccharomyces octosporus (strain yFS286)</name>
    <name type="common">Fission yeast</name>
    <name type="synonym">Octosporomyces octosporus</name>
    <dbReference type="NCBI Taxonomy" id="483514"/>
    <lineage>
        <taxon>Eukaryota</taxon>
        <taxon>Fungi</taxon>
        <taxon>Dikarya</taxon>
        <taxon>Ascomycota</taxon>
        <taxon>Taphrinomycotina</taxon>
        <taxon>Schizosaccharomycetes</taxon>
        <taxon>Schizosaccharomycetales</taxon>
        <taxon>Schizosaccharomycetaceae</taxon>
        <taxon>Schizosaccharomyces</taxon>
    </lineage>
</organism>
<dbReference type="VEuPathDB" id="FungiDB:SOCG_02321"/>
<dbReference type="GeneID" id="25033963"/>
<dbReference type="InterPro" id="IPR001279">
    <property type="entry name" value="Metallo-B-lactamas"/>
</dbReference>
<dbReference type="Proteomes" id="UP000016088">
    <property type="component" value="Unassembled WGS sequence"/>
</dbReference>
<dbReference type="PANTHER" id="PTHR43546">
    <property type="entry name" value="UPF0173 METAL-DEPENDENT HYDROLASE MJ1163-RELATED"/>
    <property type="match status" value="1"/>
</dbReference>